<evidence type="ECO:0000259" key="3">
    <source>
        <dbReference type="PROSITE" id="PS51186"/>
    </source>
</evidence>
<evidence type="ECO:0000256" key="2">
    <source>
        <dbReference type="ARBA" id="ARBA00023315"/>
    </source>
</evidence>
<dbReference type="Gene3D" id="3.40.630.30">
    <property type="match status" value="1"/>
</dbReference>
<evidence type="ECO:0000256" key="1">
    <source>
        <dbReference type="ARBA" id="ARBA00022679"/>
    </source>
</evidence>
<dbReference type="SUPFAM" id="SSF55729">
    <property type="entry name" value="Acyl-CoA N-acyltransferases (Nat)"/>
    <property type="match status" value="1"/>
</dbReference>
<protein>
    <recommendedName>
        <fullName evidence="3">N-acetyltransferase domain-containing protein</fullName>
    </recommendedName>
</protein>
<dbReference type="CDD" id="cd04301">
    <property type="entry name" value="NAT_SF"/>
    <property type="match status" value="1"/>
</dbReference>
<feature type="domain" description="N-acetyltransferase" evidence="3">
    <location>
        <begin position="27"/>
        <end position="169"/>
    </location>
</feature>
<name>A0A919MZ02_9ACTN</name>
<organism evidence="4 5">
    <name type="scientific">Paractinoplanes rishiriensis</name>
    <dbReference type="NCBI Taxonomy" id="1050105"/>
    <lineage>
        <taxon>Bacteria</taxon>
        <taxon>Bacillati</taxon>
        <taxon>Actinomycetota</taxon>
        <taxon>Actinomycetes</taxon>
        <taxon>Micromonosporales</taxon>
        <taxon>Micromonosporaceae</taxon>
        <taxon>Paractinoplanes</taxon>
    </lineage>
</organism>
<dbReference type="PROSITE" id="PS51186">
    <property type="entry name" value="GNAT"/>
    <property type="match status" value="1"/>
</dbReference>
<dbReference type="EMBL" id="BOMV01000057">
    <property type="protein sequence ID" value="GIE97685.1"/>
    <property type="molecule type" value="Genomic_DNA"/>
</dbReference>
<sequence length="169" mass="18102">MSCCLPREPVVESADPETLQLGKRVPVIVRMAGEADVAALAELRDIPPDQVGAFGDWVAAHAGTHLPFVAEVGGCVVGCAWLLVAERVPGNGSLERRYGDVQSVMVRAEHRNRGVGAALMAAILAEARTRGLLHVTVHSGRRAVGFYLRNGFGHHRQLLLWEPAAAATR</sequence>
<reference evidence="4" key="1">
    <citation type="submission" date="2021-01" db="EMBL/GenBank/DDBJ databases">
        <title>Whole genome shotgun sequence of Actinoplanes rishiriensis NBRC 108556.</title>
        <authorList>
            <person name="Komaki H."/>
            <person name="Tamura T."/>
        </authorList>
    </citation>
    <scope>NUCLEOTIDE SEQUENCE</scope>
    <source>
        <strain evidence="4">NBRC 108556</strain>
    </source>
</reference>
<dbReference type="AlphaFoldDB" id="A0A919MZ02"/>
<dbReference type="Proteomes" id="UP000636960">
    <property type="component" value="Unassembled WGS sequence"/>
</dbReference>
<keyword evidence="5" id="KW-1185">Reference proteome</keyword>
<accession>A0A919MZ02</accession>
<dbReference type="PANTHER" id="PTHR43877">
    <property type="entry name" value="AMINOALKYLPHOSPHONATE N-ACETYLTRANSFERASE-RELATED-RELATED"/>
    <property type="match status" value="1"/>
</dbReference>
<dbReference type="InterPro" id="IPR050832">
    <property type="entry name" value="Bact_Acetyltransf"/>
</dbReference>
<keyword evidence="1" id="KW-0808">Transferase</keyword>
<dbReference type="Pfam" id="PF00583">
    <property type="entry name" value="Acetyltransf_1"/>
    <property type="match status" value="1"/>
</dbReference>
<evidence type="ECO:0000313" key="4">
    <source>
        <dbReference type="EMBL" id="GIE97685.1"/>
    </source>
</evidence>
<proteinExistence type="predicted"/>
<dbReference type="GO" id="GO:0016747">
    <property type="term" value="F:acyltransferase activity, transferring groups other than amino-acyl groups"/>
    <property type="evidence" value="ECO:0007669"/>
    <property type="project" value="InterPro"/>
</dbReference>
<dbReference type="InterPro" id="IPR016181">
    <property type="entry name" value="Acyl_CoA_acyltransferase"/>
</dbReference>
<keyword evidence="2" id="KW-0012">Acyltransferase</keyword>
<evidence type="ECO:0000313" key="5">
    <source>
        <dbReference type="Proteomes" id="UP000636960"/>
    </source>
</evidence>
<gene>
    <name evidence="4" type="ORF">Ari01nite_51500</name>
</gene>
<dbReference type="InterPro" id="IPR000182">
    <property type="entry name" value="GNAT_dom"/>
</dbReference>
<comment type="caution">
    <text evidence="4">The sequence shown here is derived from an EMBL/GenBank/DDBJ whole genome shotgun (WGS) entry which is preliminary data.</text>
</comment>